<dbReference type="EMBL" id="JAUFSA010000001">
    <property type="protein sequence ID" value="MDP7733375.1"/>
    <property type="molecule type" value="Genomic_DNA"/>
</dbReference>
<dbReference type="Pfam" id="PF03167">
    <property type="entry name" value="UDG"/>
    <property type="match status" value="1"/>
</dbReference>
<comment type="caution">
    <text evidence="2">The sequence shown here is derived from an EMBL/GenBank/DDBJ whole genome shotgun (WGS) entry which is preliminary data.</text>
</comment>
<dbReference type="EC" id="3.2.2.15" evidence="2"/>
<feature type="domain" description="Uracil-DNA glycosylase-like" evidence="1">
    <location>
        <begin position="10"/>
        <end position="162"/>
    </location>
</feature>
<evidence type="ECO:0000259" key="1">
    <source>
        <dbReference type="SMART" id="SM00986"/>
    </source>
</evidence>
<dbReference type="GO" id="GO:0033958">
    <property type="term" value="F:DNA-deoxyinosine glycosylase activity"/>
    <property type="evidence" value="ECO:0007669"/>
    <property type="project" value="UniProtKB-EC"/>
</dbReference>
<dbReference type="CDD" id="cd10032">
    <property type="entry name" value="UDG-F6_HDG"/>
    <property type="match status" value="1"/>
</dbReference>
<accession>A0A4R5WUU9</accession>
<evidence type="ECO:0000313" key="2">
    <source>
        <dbReference type="EMBL" id="MDP7733375.1"/>
    </source>
</evidence>
<dbReference type="SMART" id="SM00986">
    <property type="entry name" value="UDG"/>
    <property type="match status" value="1"/>
</dbReference>
<dbReference type="InterPro" id="IPR005122">
    <property type="entry name" value="Uracil-DNA_glycosylase-like"/>
</dbReference>
<sequence>MTEPLLDGLPPVIDDRARVLILGSFPSVRSLAEGRYYANPRNAFWPIVAELFGFDCTATYSERLAALQSHSVALWDVVRTCRRAGSADAAIDPKTLVINDFGWLFGSYPRVTRVYFNGAAAARLFERMVRCPATVTCHRLPSTSPAHAIAPAVKLAAWARLTDAGS</sequence>
<dbReference type="InterPro" id="IPR026353">
    <property type="entry name" value="Hypoxan-DNA_Glyclase"/>
</dbReference>
<dbReference type="Gene3D" id="3.40.470.10">
    <property type="entry name" value="Uracil-DNA glycosylase-like domain"/>
    <property type="match status" value="1"/>
</dbReference>
<organism evidence="2 3">
    <name type="scientific">Mycobacterium paragordonae</name>
    <dbReference type="NCBI Taxonomy" id="1389713"/>
    <lineage>
        <taxon>Bacteria</taxon>
        <taxon>Bacillati</taxon>
        <taxon>Actinomycetota</taxon>
        <taxon>Actinomycetes</taxon>
        <taxon>Mycobacteriales</taxon>
        <taxon>Mycobacteriaceae</taxon>
        <taxon>Mycobacterium</taxon>
    </lineage>
</organism>
<dbReference type="RefSeq" id="WP_133435781.1">
    <property type="nucleotide sequence ID" value="NZ_JAUFSA010000001.1"/>
</dbReference>
<dbReference type="InterPro" id="IPR036895">
    <property type="entry name" value="Uracil-DNA_glycosylase-like_sf"/>
</dbReference>
<proteinExistence type="predicted"/>
<keyword evidence="2" id="KW-0378">Hydrolase</keyword>
<protein>
    <submittedName>
        <fullName evidence="2">DNA-deoxyinosine glycosylase</fullName>
        <ecNumber evidence="2">3.2.2.15</ecNumber>
    </submittedName>
</protein>
<keyword evidence="2" id="KW-0326">Glycosidase</keyword>
<dbReference type="NCBIfam" id="TIGR04274">
    <property type="entry name" value="hypoxanDNAglyco"/>
    <property type="match status" value="1"/>
</dbReference>
<reference evidence="2" key="1">
    <citation type="submission" date="2023-06" db="EMBL/GenBank/DDBJ databases">
        <title>Identification of two novel mycobacterium reveal diversities and complexities of Mycobacterium gordonae clade.</title>
        <authorList>
            <person name="Matsumoto Y."/>
            <person name="Nakamura S."/>
            <person name="Motooka D."/>
            <person name="Fukushima K."/>
        </authorList>
    </citation>
    <scope>NUCLEOTIDE SEQUENCE</scope>
    <source>
        <strain evidence="2">TY812</strain>
    </source>
</reference>
<name>A0A4R5WUU9_9MYCO</name>
<dbReference type="AlphaFoldDB" id="A0A4R5WUU9"/>
<dbReference type="SMART" id="SM00987">
    <property type="entry name" value="UreE_C"/>
    <property type="match status" value="1"/>
</dbReference>
<dbReference type="SUPFAM" id="SSF52141">
    <property type="entry name" value="Uracil-DNA glycosylase-like"/>
    <property type="match status" value="1"/>
</dbReference>
<gene>
    <name evidence="2" type="ORF">QXL92_01200</name>
</gene>
<dbReference type="Proteomes" id="UP001229081">
    <property type="component" value="Unassembled WGS sequence"/>
</dbReference>
<evidence type="ECO:0000313" key="3">
    <source>
        <dbReference type="Proteomes" id="UP001229081"/>
    </source>
</evidence>